<dbReference type="InterPro" id="IPR052520">
    <property type="entry name" value="ATL_DNA_repair"/>
</dbReference>
<dbReference type="PANTHER" id="PTHR42942">
    <property type="entry name" value="6-O-METHYLGUANINE DNA METHYLTRANSFERASE"/>
    <property type="match status" value="1"/>
</dbReference>
<reference evidence="3 4" key="1">
    <citation type="submission" date="2020-11" db="EMBL/GenBank/DDBJ databases">
        <title>Arthrobacter antarcticus sp. nov., isolated from Antarctic Soil.</title>
        <authorList>
            <person name="Li J."/>
        </authorList>
    </citation>
    <scope>NUCLEOTIDE SEQUENCE [LARGE SCALE GENOMIC DNA]</scope>
    <source>
        <strain evidence="3 4">Z1-20</strain>
    </source>
</reference>
<sequence length="142" mass="15191">MRAQYINAVLEVVDLIPVGAVLAYGDIAVLLDDGGPRQVGAVMSRYGSAVAWWRVIRASGQPPVCHDARALEHYCDEGTALRPASPRAQDNWRVDIAAARWQPTEREFVLLDGIRTGVTAGMASTVDPPAAKMSAPHDGLAS</sequence>
<evidence type="ECO:0000256" key="1">
    <source>
        <dbReference type="ARBA" id="ARBA00022763"/>
    </source>
</evidence>
<dbReference type="RefSeq" id="WP_196396433.1">
    <property type="nucleotide sequence ID" value="NZ_JADNYM010000009.1"/>
</dbReference>
<name>A0A931GA95_9MICC</name>
<organism evidence="3 4">
    <name type="scientific">Arthrobacter terrae</name>
    <dbReference type="NCBI Taxonomy" id="2935737"/>
    <lineage>
        <taxon>Bacteria</taxon>
        <taxon>Bacillati</taxon>
        <taxon>Actinomycetota</taxon>
        <taxon>Actinomycetes</taxon>
        <taxon>Micrococcales</taxon>
        <taxon>Micrococcaceae</taxon>
        <taxon>Arthrobacter</taxon>
    </lineage>
</organism>
<dbReference type="Gene3D" id="1.10.10.10">
    <property type="entry name" value="Winged helix-like DNA-binding domain superfamily/Winged helix DNA-binding domain"/>
    <property type="match status" value="1"/>
</dbReference>
<evidence type="ECO:0000313" key="3">
    <source>
        <dbReference type="EMBL" id="MBG0739497.1"/>
    </source>
</evidence>
<accession>A0A931GA95</accession>
<proteinExistence type="predicted"/>
<comment type="caution">
    <text evidence="3">The sequence shown here is derived from an EMBL/GenBank/DDBJ whole genome shotgun (WGS) entry which is preliminary data.</text>
</comment>
<keyword evidence="4" id="KW-1185">Reference proteome</keyword>
<evidence type="ECO:0000259" key="2">
    <source>
        <dbReference type="Pfam" id="PF01035"/>
    </source>
</evidence>
<dbReference type="EMBL" id="JADNYM010000009">
    <property type="protein sequence ID" value="MBG0739497.1"/>
    <property type="molecule type" value="Genomic_DNA"/>
</dbReference>
<dbReference type="PANTHER" id="PTHR42942:SF1">
    <property type="entry name" value="ALKYLTRANSFERASE-LIKE PROTEIN 1"/>
    <property type="match status" value="1"/>
</dbReference>
<protein>
    <submittedName>
        <fullName evidence="3">MGMT family protein</fullName>
    </submittedName>
</protein>
<dbReference type="GO" id="GO:0006281">
    <property type="term" value="P:DNA repair"/>
    <property type="evidence" value="ECO:0007669"/>
    <property type="project" value="InterPro"/>
</dbReference>
<dbReference type="Pfam" id="PF01035">
    <property type="entry name" value="DNA_binding_1"/>
    <property type="match status" value="1"/>
</dbReference>
<dbReference type="InterPro" id="IPR036388">
    <property type="entry name" value="WH-like_DNA-bd_sf"/>
</dbReference>
<evidence type="ECO:0000313" key="4">
    <source>
        <dbReference type="Proteomes" id="UP000655366"/>
    </source>
</evidence>
<gene>
    <name evidence="3" type="ORF">IV500_08870</name>
</gene>
<dbReference type="Proteomes" id="UP000655366">
    <property type="component" value="Unassembled WGS sequence"/>
</dbReference>
<dbReference type="InterPro" id="IPR036217">
    <property type="entry name" value="MethylDNA_cys_MeTrfase_DNAb"/>
</dbReference>
<dbReference type="InterPro" id="IPR014048">
    <property type="entry name" value="MethylDNA_cys_MeTrfase_DNA-bd"/>
</dbReference>
<feature type="domain" description="Methylated-DNA-[protein]-cysteine S-methyltransferase DNA binding" evidence="2">
    <location>
        <begin position="7"/>
        <end position="61"/>
    </location>
</feature>
<keyword evidence="1" id="KW-0227">DNA damage</keyword>
<dbReference type="AlphaFoldDB" id="A0A931GA95"/>
<dbReference type="GO" id="GO:0003824">
    <property type="term" value="F:catalytic activity"/>
    <property type="evidence" value="ECO:0007669"/>
    <property type="project" value="InterPro"/>
</dbReference>
<dbReference type="SUPFAM" id="SSF46767">
    <property type="entry name" value="Methylated DNA-protein cysteine methyltransferase, C-terminal domain"/>
    <property type="match status" value="1"/>
</dbReference>